<dbReference type="GO" id="GO:0004506">
    <property type="term" value="F:squalene monooxygenase activity"/>
    <property type="evidence" value="ECO:0007669"/>
    <property type="project" value="UniProtKB-UniRule"/>
</dbReference>
<keyword evidence="8 14" id="KW-0274">FAD</keyword>
<evidence type="ECO:0000259" key="15">
    <source>
        <dbReference type="Pfam" id="PF01266"/>
    </source>
</evidence>
<keyword evidence="5 14" id="KW-0285">Flavoprotein</keyword>
<dbReference type="FunFam" id="3.50.50.60:FF:000166">
    <property type="entry name" value="Squalene monooxygenase Erg1"/>
    <property type="match status" value="1"/>
</dbReference>
<evidence type="ECO:0000256" key="7">
    <source>
        <dbReference type="ARBA" id="ARBA00022824"/>
    </source>
</evidence>
<dbReference type="InterPro" id="IPR013698">
    <property type="entry name" value="Squalene_epoxidase"/>
</dbReference>
<dbReference type="Pfam" id="PF08491">
    <property type="entry name" value="SE"/>
    <property type="match status" value="1"/>
</dbReference>
<dbReference type="PANTHER" id="PTHR10835:SF0">
    <property type="entry name" value="SQUALENE MONOOXYGENASE"/>
    <property type="match status" value="1"/>
</dbReference>
<dbReference type="InterPro" id="IPR036188">
    <property type="entry name" value="FAD/NAD-bd_sf"/>
</dbReference>
<keyword evidence="11 14" id="KW-0560">Oxidoreductase</keyword>
<evidence type="ECO:0000256" key="11">
    <source>
        <dbReference type="ARBA" id="ARBA00023002"/>
    </source>
</evidence>
<evidence type="ECO:0000256" key="8">
    <source>
        <dbReference type="ARBA" id="ARBA00022827"/>
    </source>
</evidence>
<feature type="transmembrane region" description="Helical" evidence="14">
    <location>
        <begin position="440"/>
        <end position="464"/>
    </location>
</feature>
<dbReference type="Pfam" id="PF01266">
    <property type="entry name" value="DAO"/>
    <property type="match status" value="1"/>
</dbReference>
<evidence type="ECO:0000256" key="5">
    <source>
        <dbReference type="ARBA" id="ARBA00022630"/>
    </source>
</evidence>
<evidence type="ECO:0000259" key="16">
    <source>
        <dbReference type="Pfam" id="PF08491"/>
    </source>
</evidence>
<dbReference type="PANTHER" id="PTHR10835">
    <property type="entry name" value="SQUALENE MONOOXYGENASE"/>
    <property type="match status" value="1"/>
</dbReference>
<proteinExistence type="inferred from homology"/>
<dbReference type="InterPro" id="IPR040125">
    <property type="entry name" value="Squalene_monox"/>
</dbReference>
<protein>
    <recommendedName>
        <fullName evidence="14">Squalene monooxygenase</fullName>
        <ecNumber evidence="14">1.14.14.17</ecNumber>
    </recommendedName>
</protein>
<feature type="domain" description="Squalene epoxidase" evidence="16">
    <location>
        <begin position="170"/>
        <end position="444"/>
    </location>
</feature>
<comment type="cofactor">
    <cofactor evidence="1 14">
        <name>FAD</name>
        <dbReference type="ChEBI" id="CHEBI:57692"/>
    </cofactor>
</comment>
<evidence type="ECO:0000256" key="3">
    <source>
        <dbReference type="ARBA" id="ARBA00004477"/>
    </source>
</evidence>
<organism evidence="17 18">
    <name type="scientific">Nadsonia fulvescens var. elongata DSM 6958</name>
    <dbReference type="NCBI Taxonomy" id="857566"/>
    <lineage>
        <taxon>Eukaryota</taxon>
        <taxon>Fungi</taxon>
        <taxon>Dikarya</taxon>
        <taxon>Ascomycota</taxon>
        <taxon>Saccharomycotina</taxon>
        <taxon>Dipodascomycetes</taxon>
        <taxon>Dipodascales</taxon>
        <taxon>Dipodascales incertae sedis</taxon>
        <taxon>Nadsonia</taxon>
    </lineage>
</organism>
<evidence type="ECO:0000256" key="13">
    <source>
        <dbReference type="ARBA" id="ARBA00029435"/>
    </source>
</evidence>
<evidence type="ECO:0000313" key="17">
    <source>
        <dbReference type="EMBL" id="ODQ68380.1"/>
    </source>
</evidence>
<dbReference type="EC" id="1.14.14.17" evidence="14"/>
<comment type="subcellular location">
    <subcellularLocation>
        <location evidence="3 14">Endoplasmic reticulum membrane</location>
        <topology evidence="3 14">Multi-pass membrane protein</topology>
    </subcellularLocation>
    <subcellularLocation>
        <location evidence="2">Microsome membrane</location>
        <topology evidence="2">Multi-pass membrane protein</topology>
    </subcellularLocation>
</comment>
<evidence type="ECO:0000256" key="10">
    <source>
        <dbReference type="ARBA" id="ARBA00022989"/>
    </source>
</evidence>
<gene>
    <name evidence="17" type="ORF">NADFUDRAFT_81361</name>
</gene>
<dbReference type="PRINTS" id="PR00420">
    <property type="entry name" value="RNGMNOXGNASE"/>
</dbReference>
<comment type="pathway">
    <text evidence="13">Steroid metabolism; ergosterol biosynthesis.</text>
</comment>
<comment type="catalytic activity">
    <reaction evidence="14">
        <text>squalene + reduced [NADPH--hemoprotein reductase] + O2 = (S)-2,3-epoxysqualene + oxidized [NADPH--hemoprotein reductase] + H2O + H(+)</text>
        <dbReference type="Rhea" id="RHEA:25282"/>
        <dbReference type="Rhea" id="RHEA-COMP:11964"/>
        <dbReference type="Rhea" id="RHEA-COMP:11965"/>
        <dbReference type="ChEBI" id="CHEBI:15377"/>
        <dbReference type="ChEBI" id="CHEBI:15378"/>
        <dbReference type="ChEBI" id="CHEBI:15379"/>
        <dbReference type="ChEBI" id="CHEBI:15440"/>
        <dbReference type="ChEBI" id="CHEBI:15441"/>
        <dbReference type="ChEBI" id="CHEBI:57618"/>
        <dbReference type="ChEBI" id="CHEBI:58210"/>
        <dbReference type="EC" id="1.14.14.17"/>
    </reaction>
</comment>
<keyword evidence="6 14" id="KW-0812">Transmembrane</keyword>
<keyword evidence="10 14" id="KW-1133">Transmembrane helix</keyword>
<dbReference type="EMBL" id="KV454406">
    <property type="protein sequence ID" value="ODQ68380.1"/>
    <property type="molecule type" value="Genomic_DNA"/>
</dbReference>
<evidence type="ECO:0000256" key="2">
    <source>
        <dbReference type="ARBA" id="ARBA00004154"/>
    </source>
</evidence>
<reference evidence="17 18" key="1">
    <citation type="journal article" date="2016" name="Proc. Natl. Acad. Sci. U.S.A.">
        <title>Comparative genomics of biotechnologically important yeasts.</title>
        <authorList>
            <person name="Riley R."/>
            <person name="Haridas S."/>
            <person name="Wolfe K.H."/>
            <person name="Lopes M.R."/>
            <person name="Hittinger C.T."/>
            <person name="Goeker M."/>
            <person name="Salamov A.A."/>
            <person name="Wisecaver J.H."/>
            <person name="Long T.M."/>
            <person name="Calvey C.H."/>
            <person name="Aerts A.L."/>
            <person name="Barry K.W."/>
            <person name="Choi C."/>
            <person name="Clum A."/>
            <person name="Coughlan A.Y."/>
            <person name="Deshpande S."/>
            <person name="Douglass A.P."/>
            <person name="Hanson S.J."/>
            <person name="Klenk H.-P."/>
            <person name="LaButti K.M."/>
            <person name="Lapidus A."/>
            <person name="Lindquist E.A."/>
            <person name="Lipzen A.M."/>
            <person name="Meier-Kolthoff J.P."/>
            <person name="Ohm R.A."/>
            <person name="Otillar R.P."/>
            <person name="Pangilinan J.L."/>
            <person name="Peng Y."/>
            <person name="Rokas A."/>
            <person name="Rosa C.A."/>
            <person name="Scheuner C."/>
            <person name="Sibirny A.A."/>
            <person name="Slot J.C."/>
            <person name="Stielow J.B."/>
            <person name="Sun H."/>
            <person name="Kurtzman C.P."/>
            <person name="Blackwell M."/>
            <person name="Grigoriev I.V."/>
            <person name="Jeffries T.W."/>
        </authorList>
    </citation>
    <scope>NUCLEOTIDE SEQUENCE [LARGE SCALE GENOMIC DNA]</scope>
    <source>
        <strain evidence="17 18">DSM 6958</strain>
    </source>
</reference>
<dbReference type="GO" id="GO:0005789">
    <property type="term" value="C:endoplasmic reticulum membrane"/>
    <property type="evidence" value="ECO:0007669"/>
    <property type="project" value="UniProtKB-SubCell"/>
</dbReference>
<feature type="domain" description="FAD dependent oxidoreductase" evidence="15">
    <location>
        <begin position="14"/>
        <end position="44"/>
    </location>
</feature>
<evidence type="ECO:0000256" key="1">
    <source>
        <dbReference type="ARBA" id="ARBA00001974"/>
    </source>
</evidence>
<evidence type="ECO:0000313" key="18">
    <source>
        <dbReference type="Proteomes" id="UP000095009"/>
    </source>
</evidence>
<evidence type="ECO:0000256" key="12">
    <source>
        <dbReference type="ARBA" id="ARBA00023136"/>
    </source>
</evidence>
<comment type="similarity">
    <text evidence="4 14">Belongs to the squalene monooxygenase family.</text>
</comment>
<evidence type="ECO:0000256" key="6">
    <source>
        <dbReference type="ARBA" id="ARBA00022692"/>
    </source>
</evidence>
<evidence type="ECO:0000256" key="9">
    <source>
        <dbReference type="ARBA" id="ARBA00022848"/>
    </source>
</evidence>
<keyword evidence="9" id="KW-0492">Microsome</keyword>
<dbReference type="STRING" id="857566.A0A1E3PSS0"/>
<dbReference type="GO" id="GO:0050660">
    <property type="term" value="F:flavin adenine dinucleotide binding"/>
    <property type="evidence" value="ECO:0007669"/>
    <property type="project" value="UniProtKB-UniRule"/>
</dbReference>
<dbReference type="Gene3D" id="3.50.50.60">
    <property type="entry name" value="FAD/NAD(P)-binding domain"/>
    <property type="match status" value="1"/>
</dbReference>
<dbReference type="SUPFAM" id="SSF51905">
    <property type="entry name" value="FAD/NAD(P)-binding domain"/>
    <property type="match status" value="1"/>
</dbReference>
<keyword evidence="7 14" id="KW-0256">Endoplasmic reticulum</keyword>
<evidence type="ECO:0000256" key="14">
    <source>
        <dbReference type="RuleBase" id="RU367121"/>
    </source>
</evidence>
<comment type="function">
    <text evidence="14">Catalyzes the stereospecific oxidation of squalene to (S)-2,3-epoxysqualene, and is considered to be a rate-limiting enzyme in steroid biosynthesis.</text>
</comment>
<keyword evidence="18" id="KW-1185">Reference proteome</keyword>
<evidence type="ECO:0000256" key="4">
    <source>
        <dbReference type="ARBA" id="ARBA00008802"/>
    </source>
</evidence>
<feature type="transmembrane region" description="Helical" evidence="14">
    <location>
        <begin position="415"/>
        <end position="433"/>
    </location>
</feature>
<dbReference type="GO" id="GO:0006696">
    <property type="term" value="P:ergosterol biosynthetic process"/>
    <property type="evidence" value="ECO:0007669"/>
    <property type="project" value="TreeGrafter"/>
</dbReference>
<dbReference type="OrthoDB" id="1678617at2759"/>
<sequence>MSGTESPKLSREYDVVIIGAGVVGPTLAVQLAKQGRKVLIVERDLAEPDRIVGELLQPGGLKTLKKLGFGAAVEGIDAVKVAGYEVIFNKKSTHIPYPLIDKASPNGPREEGISFHHGRFIMKLRQIARETENITILEATVSELIRNPNTDNVIGVKVKDTKTGQSSHYFAPLTVVSDGTFSKFRKEAHTKPVKISSHFVGIELTDPVMPRKYHGHVIVGDHAPVLIYQIGTHETRILCDIQGPMPSSANGDLKAHLVKTVLPNLPESVKPSFEKAIESQRLRTMPNSFLPPYVNNTPGMILLGDALNMRHPLTGGGMTVAFNDVLLISELLHPKLVPSLKDYTLIAHQLKTFHWQRKNLGSVVNILAQALYSLFGADTADLKVLQSGCFKYFELGGECVNGPVSLLSGLLPKPVVLFNHFFAVAFYAVYANFKEKGLNGFFTAFIQAFTALYAACVVIFPYIIEEMKWY</sequence>
<keyword evidence="12 14" id="KW-0472">Membrane</keyword>
<dbReference type="Proteomes" id="UP000095009">
    <property type="component" value="Unassembled WGS sequence"/>
</dbReference>
<name>A0A1E3PSS0_9ASCO</name>
<accession>A0A1E3PSS0</accession>
<dbReference type="AlphaFoldDB" id="A0A1E3PSS0"/>
<dbReference type="UniPathway" id="UPA00767">
    <property type="reaction ID" value="UER00752"/>
</dbReference>
<dbReference type="InterPro" id="IPR006076">
    <property type="entry name" value="FAD-dep_OxRdtase"/>
</dbReference>